<feature type="transmembrane region" description="Helical" evidence="4">
    <location>
        <begin position="393"/>
        <end position="410"/>
    </location>
</feature>
<sequence>MRSIFRGRKKRKSEPTTKVGDTTTRVSSSLQENIDNINEKLCRSQDLVFRSIEFNGKKGVLVFIEPLTDQNQVLKAIIQPLLKVREGKLEEVIIANYLRQTESFDEIIEHLVRGDSILLFSRSEQAFIVGTEATEKRNLTEPDNEAVVRGPHDGLVENIKVNLYNIRHRIQNPNLTVKFFRVGAETRSKLAMLYIRNLAHPDLVKEVEKRINAIRTDTIMSPGFVTEFMEDCPASPFPQVLYTERPDRVVSNLMEGRIVMLGEGDPTAVVVPVTLFAFYQTPDDYHSRWMIGSFVRFVRLMSFLIAFLLPSLYIAIVEFHPEVLPISLIYSLKSSIDTIPFPAIIEALLMELTIELIREAGIRLPSRVGQTIGIVGGLVIGDAVVRAGLVSNTMLIVVAITAISSFVVPSHELSTAIRVMRFPLMVAAFSFGFFGIVVGLIIIFMHLVKLESFGTPYLAPFAPLRVKDLKDTFIRLPIWKLNQRPHDPHPQRMKQEEPSRGWKKDEDS</sequence>
<dbReference type="Proteomes" id="UP000238836">
    <property type="component" value="Unassembled WGS sequence"/>
</dbReference>
<dbReference type="PANTHER" id="PTHR22550:SF5">
    <property type="entry name" value="LEUCINE ZIPPER PROTEIN 4"/>
    <property type="match status" value="1"/>
</dbReference>
<dbReference type="InterPro" id="IPR004995">
    <property type="entry name" value="Spore_Ger"/>
</dbReference>
<dbReference type="PIRSF" id="PIRSF005690">
    <property type="entry name" value="GerBA"/>
    <property type="match status" value="1"/>
</dbReference>
<accession>A0ABX5EKS0</accession>
<evidence type="ECO:0000313" key="6">
    <source>
        <dbReference type="Proteomes" id="UP000238836"/>
    </source>
</evidence>
<keyword evidence="6" id="KW-1185">Reference proteome</keyword>
<feature type="transmembrane region" description="Helical" evidence="4">
    <location>
        <begin position="297"/>
        <end position="319"/>
    </location>
</feature>
<gene>
    <name evidence="5" type="ORF">CLV36_1135</name>
</gene>
<keyword evidence="2 4" id="KW-0472">Membrane</keyword>
<feature type="transmembrane region" description="Helical" evidence="4">
    <location>
        <begin position="422"/>
        <end position="448"/>
    </location>
</feature>
<comment type="similarity">
    <text evidence="1">Belongs to the GerABKA family.</text>
</comment>
<dbReference type="EMBL" id="PVTZ01000013">
    <property type="protein sequence ID" value="PRZ12467.1"/>
    <property type="molecule type" value="Genomic_DNA"/>
</dbReference>
<organism evidence="5 6">
    <name type="scientific">Laceyella sediminis</name>
    <dbReference type="NCBI Taxonomy" id="573074"/>
    <lineage>
        <taxon>Bacteria</taxon>
        <taxon>Bacillati</taxon>
        <taxon>Bacillota</taxon>
        <taxon>Bacilli</taxon>
        <taxon>Bacillales</taxon>
        <taxon>Thermoactinomycetaceae</taxon>
        <taxon>Laceyella</taxon>
    </lineage>
</organism>
<feature type="compositionally biased region" description="Basic residues" evidence="3">
    <location>
        <begin position="1"/>
        <end position="12"/>
    </location>
</feature>
<evidence type="ECO:0000256" key="1">
    <source>
        <dbReference type="ARBA" id="ARBA00005278"/>
    </source>
</evidence>
<evidence type="ECO:0000256" key="3">
    <source>
        <dbReference type="SAM" id="MobiDB-lite"/>
    </source>
</evidence>
<dbReference type="Pfam" id="PF03323">
    <property type="entry name" value="GerA"/>
    <property type="match status" value="1"/>
</dbReference>
<comment type="caution">
    <text evidence="5">The sequence shown here is derived from an EMBL/GenBank/DDBJ whole genome shotgun (WGS) entry which is preliminary data.</text>
</comment>
<dbReference type="RefSeq" id="WP_106343041.1">
    <property type="nucleotide sequence ID" value="NZ_PVTZ01000013.1"/>
</dbReference>
<dbReference type="InterPro" id="IPR050768">
    <property type="entry name" value="UPF0353/GerABKA_families"/>
</dbReference>
<reference evidence="5 6" key="1">
    <citation type="submission" date="2018-03" db="EMBL/GenBank/DDBJ databases">
        <title>Genomic Encyclopedia of Archaeal and Bacterial Type Strains, Phase II (KMG-II): from individual species to whole genera.</title>
        <authorList>
            <person name="Goeker M."/>
        </authorList>
    </citation>
    <scope>NUCLEOTIDE SEQUENCE [LARGE SCALE GENOMIC DNA]</scope>
    <source>
        <strain evidence="5 6">RHA1</strain>
    </source>
</reference>
<protein>
    <submittedName>
        <fullName evidence="5">Spore germination protein KA</fullName>
    </submittedName>
</protein>
<feature type="region of interest" description="Disordered" evidence="3">
    <location>
        <begin position="1"/>
        <end position="25"/>
    </location>
</feature>
<evidence type="ECO:0000256" key="4">
    <source>
        <dbReference type="SAM" id="Phobius"/>
    </source>
</evidence>
<evidence type="ECO:0000313" key="5">
    <source>
        <dbReference type="EMBL" id="PRZ12467.1"/>
    </source>
</evidence>
<evidence type="ECO:0000256" key="2">
    <source>
        <dbReference type="ARBA" id="ARBA00023136"/>
    </source>
</evidence>
<dbReference type="PANTHER" id="PTHR22550">
    <property type="entry name" value="SPORE GERMINATION PROTEIN"/>
    <property type="match status" value="1"/>
</dbReference>
<name>A0ABX5EKS0_9BACL</name>
<proteinExistence type="inferred from homology"/>
<feature type="region of interest" description="Disordered" evidence="3">
    <location>
        <begin position="484"/>
        <end position="508"/>
    </location>
</feature>
<keyword evidence="4" id="KW-0812">Transmembrane</keyword>
<keyword evidence="4" id="KW-1133">Transmembrane helix</keyword>